<gene>
    <name evidence="3" type="ORF">HYG82_03300</name>
</gene>
<dbReference type="GeneID" id="56032285"/>
<dbReference type="Proteomes" id="UP000509241">
    <property type="component" value="Chromosome"/>
</dbReference>
<keyword evidence="2" id="KW-0812">Transmembrane</keyword>
<dbReference type="RefSeq" id="WP_179259679.1">
    <property type="nucleotide sequence ID" value="NZ_CP058601.1"/>
</dbReference>
<feature type="transmembrane region" description="Helical" evidence="2">
    <location>
        <begin position="12"/>
        <end position="30"/>
    </location>
</feature>
<keyword evidence="2" id="KW-1133">Transmembrane helix</keyword>
<accession>A0A7D5KQ35</accession>
<reference evidence="3 4" key="1">
    <citation type="submission" date="2020-07" db="EMBL/GenBank/DDBJ databases">
        <authorList>
            <person name="Cui H."/>
        </authorList>
    </citation>
    <scope>NUCLEOTIDE SEQUENCE [LARGE SCALE GENOMIC DNA]</scope>
    <source>
        <strain evidence="3 4">YPL8</strain>
    </source>
</reference>
<feature type="region of interest" description="Disordered" evidence="1">
    <location>
        <begin position="277"/>
        <end position="319"/>
    </location>
</feature>
<dbReference type="EMBL" id="CP058601">
    <property type="protein sequence ID" value="QLG47937.1"/>
    <property type="molecule type" value="Genomic_DNA"/>
</dbReference>
<evidence type="ECO:0000313" key="3">
    <source>
        <dbReference type="EMBL" id="QLG47937.1"/>
    </source>
</evidence>
<name>A0A7D5KQ35_9EURY</name>
<feature type="compositionally biased region" description="Polar residues" evidence="1">
    <location>
        <begin position="309"/>
        <end position="319"/>
    </location>
</feature>
<sequence>MPPWEDERAVTVQIGAVLMLAIVFAALAMYQVNAVPAQNHAIESDHNQRVHNEMLELRNAIRNVGSDGGSKSVSVTLGAQYPSRTFTANPPDPSGTLKTTGTGNVTVSNADVQNSSEYDENPDRLVGMPYESTTLVYRPDYNEYRDAPATRIEHGFAYNDFEEATIPLSGNGVISDGTIRLVLLNGSVSEAGRGGVSLDPEILSGPNDPVPVTSDGSGNITLSIPTRSPSAWNETIGTTFDDGESDARVVAYADGTLRIELAKKGEPYDLQMARVGVGDHGASNSDFDVERRGSESGSSPAYSVDWQDPSGQSSVVDSNCTDDSCVVTGTSVDLTMGTNATADGATVRYAVSDQNVGNVSPTEGTTNSSGMNTTMFTVNSSATDGDTVAVYTSSGSDGDKISLEISRSGPSLESATGRMNTEHTKHGLRSAEFTWNLSNRGDIDARIRDQKGGTVVGNETITNAATSGSTIVQVKSGSNQGGAEPYPVWLEVEVRDTGEVCGAQLSKADGTVDLCN</sequence>
<protein>
    <submittedName>
        <fullName evidence="3">Uncharacterized protein</fullName>
    </submittedName>
</protein>
<keyword evidence="2" id="KW-0472">Membrane</keyword>
<dbReference type="KEGG" id="haly:HYG82_03300"/>
<organism evidence="3 4">
    <name type="scientific">Natrinema halophilum</name>
    <dbReference type="NCBI Taxonomy" id="1699371"/>
    <lineage>
        <taxon>Archaea</taxon>
        <taxon>Methanobacteriati</taxon>
        <taxon>Methanobacteriota</taxon>
        <taxon>Stenosarchaea group</taxon>
        <taxon>Halobacteria</taxon>
        <taxon>Halobacteriales</taxon>
        <taxon>Natrialbaceae</taxon>
        <taxon>Natrinema</taxon>
    </lineage>
</organism>
<dbReference type="AlphaFoldDB" id="A0A7D5KQ35"/>
<evidence type="ECO:0000256" key="1">
    <source>
        <dbReference type="SAM" id="MobiDB-lite"/>
    </source>
</evidence>
<proteinExistence type="predicted"/>
<keyword evidence="4" id="KW-1185">Reference proteome</keyword>
<evidence type="ECO:0000313" key="4">
    <source>
        <dbReference type="Proteomes" id="UP000509241"/>
    </source>
</evidence>
<dbReference type="OrthoDB" id="121941at2157"/>
<evidence type="ECO:0000256" key="2">
    <source>
        <dbReference type="SAM" id="Phobius"/>
    </source>
</evidence>